<protein>
    <submittedName>
        <fullName evidence="3">Winged helix-turn-helix domain-containing protein</fullName>
    </submittedName>
</protein>
<dbReference type="Gene3D" id="1.10.10.10">
    <property type="entry name" value="Winged helix-like DNA-binding domain superfamily/Winged helix DNA-binding domain"/>
    <property type="match status" value="1"/>
</dbReference>
<proteinExistence type="predicted"/>
<dbReference type="EMBL" id="JBHSZQ010000050">
    <property type="protein sequence ID" value="MFC7127480.1"/>
    <property type="molecule type" value="Genomic_DNA"/>
</dbReference>
<dbReference type="InterPro" id="IPR055775">
    <property type="entry name" value="DUF7351"/>
</dbReference>
<evidence type="ECO:0000313" key="3">
    <source>
        <dbReference type="EMBL" id="MFC7127480.1"/>
    </source>
</evidence>
<organism evidence="3 4">
    <name type="scientific">Halovenus rubra</name>
    <dbReference type="NCBI Taxonomy" id="869890"/>
    <lineage>
        <taxon>Archaea</taxon>
        <taxon>Methanobacteriati</taxon>
        <taxon>Methanobacteriota</taxon>
        <taxon>Stenosarchaea group</taxon>
        <taxon>Halobacteria</taxon>
        <taxon>Halobacteriales</taxon>
        <taxon>Haloarculaceae</taxon>
        <taxon>Halovenus</taxon>
    </lineage>
</organism>
<name>A0ABD5XE52_9EURY</name>
<dbReference type="Pfam" id="PF24038">
    <property type="entry name" value="DUF7347"/>
    <property type="match status" value="1"/>
</dbReference>
<dbReference type="InterPro" id="IPR011991">
    <property type="entry name" value="ArsR-like_HTH"/>
</dbReference>
<feature type="domain" description="DUF7351" evidence="2">
    <location>
        <begin position="122"/>
        <end position="304"/>
    </location>
</feature>
<dbReference type="CDD" id="cd00090">
    <property type="entry name" value="HTH_ARSR"/>
    <property type="match status" value="1"/>
</dbReference>
<dbReference type="InterPro" id="IPR036388">
    <property type="entry name" value="WH-like_DNA-bd_sf"/>
</dbReference>
<reference evidence="3 4" key="1">
    <citation type="journal article" date="2014" name="Int. J. Syst. Evol. Microbiol.">
        <title>Complete genome sequence of Corynebacterium casei LMG S-19264T (=DSM 44701T), isolated from a smear-ripened cheese.</title>
        <authorList>
            <consortium name="US DOE Joint Genome Institute (JGI-PGF)"/>
            <person name="Walter F."/>
            <person name="Albersmeier A."/>
            <person name="Kalinowski J."/>
            <person name="Ruckert C."/>
        </authorList>
    </citation>
    <scope>NUCLEOTIDE SEQUENCE [LARGE SCALE GENOMIC DNA]</scope>
    <source>
        <strain evidence="3 4">CGMCC 4.7215</strain>
    </source>
</reference>
<dbReference type="AlphaFoldDB" id="A0ABD5XE52"/>
<dbReference type="InterPro" id="IPR055771">
    <property type="entry name" value="DUF7347"/>
</dbReference>
<accession>A0ABD5XE52</accession>
<evidence type="ECO:0000313" key="4">
    <source>
        <dbReference type="Proteomes" id="UP001596414"/>
    </source>
</evidence>
<feature type="domain" description="DUF7347" evidence="1">
    <location>
        <begin position="21"/>
        <end position="101"/>
    </location>
</feature>
<sequence length="310" mass="34378">MDGDRNHSSSDSQNTRIDAVEESFSVLGDETRLEILFALTEEANKNRVGAGLSFSELRTRVSVEDSGRFNYHLNKLSETFVTQIDDKYVARLPGLAVIAAVYAGAYHDTGTVETKSAETEFTCVCCGKGVTANYGENPLYPGVWVECEEHGIADRYPVPPGAKSERSVEELMRVGYSRLCTNLDLARQGICLQCWGTVSIEYPTDPPTEQFKDSHIPTKVSCNRCWNQFPALPLRMLFVKHPLVASPFRARGHTLLETLQQLARTGDDAPCETTVHDGDPPRASIEITLDDETLVLDVDDSCTVVDHQWC</sequence>
<comment type="caution">
    <text evidence="3">The sequence shown here is derived from an EMBL/GenBank/DDBJ whole genome shotgun (WGS) entry which is preliminary data.</text>
</comment>
<gene>
    <name evidence="3" type="ORF">ACFQJ7_15900</name>
</gene>
<evidence type="ECO:0000259" key="1">
    <source>
        <dbReference type="Pfam" id="PF24038"/>
    </source>
</evidence>
<evidence type="ECO:0000259" key="2">
    <source>
        <dbReference type="Pfam" id="PF24042"/>
    </source>
</evidence>
<dbReference type="Proteomes" id="UP001596414">
    <property type="component" value="Unassembled WGS sequence"/>
</dbReference>
<dbReference type="RefSeq" id="WP_267639104.1">
    <property type="nucleotide sequence ID" value="NZ_JAODIY010000048.1"/>
</dbReference>
<dbReference type="Pfam" id="PF24042">
    <property type="entry name" value="DUF7351"/>
    <property type="match status" value="1"/>
</dbReference>